<keyword evidence="6" id="KW-1185">Reference proteome</keyword>
<dbReference type="AlphaFoldDB" id="A0A5C8NHC4"/>
<dbReference type="InterPro" id="IPR000524">
    <property type="entry name" value="Tscrpt_reg_HTH_GntR"/>
</dbReference>
<evidence type="ECO:0000259" key="4">
    <source>
        <dbReference type="PROSITE" id="PS50949"/>
    </source>
</evidence>
<sequence length="221" mass="24639">MSFDSLVYHFWVKSTEYQPLRGDVSARIRERIVDGTYPAGSRLVERTIAAELGVSRVPVREALHTLVRDGFAVERDTGGTAVRTYEPHEIDELFEVRAALEGVIVDHLTQATDELTPLRDNLEDVKRHLDAGDVDAAVAANAEFHAIMARIGHGPMVRGLLVDLDARMRWLLSQHSDPAAIHAEHRELVEAMESGDARRVHAVNRRHLATSRQAFDAEQPG</sequence>
<gene>
    <name evidence="5" type="ORF">FHP06_07160</name>
</gene>
<dbReference type="GO" id="GO:0003700">
    <property type="term" value="F:DNA-binding transcription factor activity"/>
    <property type="evidence" value="ECO:0007669"/>
    <property type="project" value="InterPro"/>
</dbReference>
<dbReference type="PROSITE" id="PS50949">
    <property type="entry name" value="HTH_GNTR"/>
    <property type="match status" value="1"/>
</dbReference>
<evidence type="ECO:0000256" key="1">
    <source>
        <dbReference type="ARBA" id="ARBA00023015"/>
    </source>
</evidence>
<dbReference type="SUPFAM" id="SSF46785">
    <property type="entry name" value="Winged helix' DNA-binding domain"/>
    <property type="match status" value="1"/>
</dbReference>
<keyword evidence="3" id="KW-0804">Transcription</keyword>
<evidence type="ECO:0000313" key="5">
    <source>
        <dbReference type="EMBL" id="TXL61209.1"/>
    </source>
</evidence>
<name>A0A5C8NHC4_9ACTN</name>
<dbReference type="InterPro" id="IPR008920">
    <property type="entry name" value="TF_FadR/GntR_C"/>
</dbReference>
<dbReference type="CDD" id="cd07377">
    <property type="entry name" value="WHTH_GntR"/>
    <property type="match status" value="1"/>
</dbReference>
<dbReference type="GO" id="GO:0003677">
    <property type="term" value="F:DNA binding"/>
    <property type="evidence" value="ECO:0007669"/>
    <property type="project" value="UniProtKB-KW"/>
</dbReference>
<evidence type="ECO:0000313" key="6">
    <source>
        <dbReference type="Proteomes" id="UP000321571"/>
    </source>
</evidence>
<reference evidence="5 6" key="1">
    <citation type="submission" date="2019-06" db="EMBL/GenBank/DDBJ databases">
        <title>Aeromicrobium sp. nov., isolated from a maize field.</title>
        <authorList>
            <person name="Lin S.-Y."/>
            <person name="Tsai C.-F."/>
            <person name="Young C.-C."/>
        </authorList>
    </citation>
    <scope>NUCLEOTIDE SEQUENCE [LARGE SCALE GENOMIC DNA]</scope>
    <source>
        <strain evidence="5 6">CC-CFT486</strain>
    </source>
</reference>
<dbReference type="Gene3D" id="1.10.10.10">
    <property type="entry name" value="Winged helix-like DNA-binding domain superfamily/Winged helix DNA-binding domain"/>
    <property type="match status" value="1"/>
</dbReference>
<proteinExistence type="predicted"/>
<dbReference type="InterPro" id="IPR036390">
    <property type="entry name" value="WH_DNA-bd_sf"/>
</dbReference>
<keyword evidence="2" id="KW-0238">DNA-binding</keyword>
<organism evidence="5 6">
    <name type="scientific">Aeromicrobium terrae</name>
    <dbReference type="NCBI Taxonomy" id="2498846"/>
    <lineage>
        <taxon>Bacteria</taxon>
        <taxon>Bacillati</taxon>
        <taxon>Actinomycetota</taxon>
        <taxon>Actinomycetes</taxon>
        <taxon>Propionibacteriales</taxon>
        <taxon>Nocardioidaceae</taxon>
        <taxon>Aeromicrobium</taxon>
    </lineage>
</organism>
<dbReference type="Pfam" id="PF07729">
    <property type="entry name" value="FCD"/>
    <property type="match status" value="1"/>
</dbReference>
<dbReference type="SMART" id="SM00345">
    <property type="entry name" value="HTH_GNTR"/>
    <property type="match status" value="1"/>
</dbReference>
<dbReference type="Proteomes" id="UP000321571">
    <property type="component" value="Unassembled WGS sequence"/>
</dbReference>
<dbReference type="InterPro" id="IPR011711">
    <property type="entry name" value="GntR_C"/>
</dbReference>
<dbReference type="Pfam" id="PF00392">
    <property type="entry name" value="GntR"/>
    <property type="match status" value="1"/>
</dbReference>
<dbReference type="InterPro" id="IPR036388">
    <property type="entry name" value="WH-like_DNA-bd_sf"/>
</dbReference>
<dbReference type="SUPFAM" id="SSF48008">
    <property type="entry name" value="GntR ligand-binding domain-like"/>
    <property type="match status" value="1"/>
</dbReference>
<feature type="domain" description="HTH gntR-type" evidence="4">
    <location>
        <begin position="18"/>
        <end position="85"/>
    </location>
</feature>
<dbReference type="SMART" id="SM00895">
    <property type="entry name" value="FCD"/>
    <property type="match status" value="1"/>
</dbReference>
<protein>
    <submittedName>
        <fullName evidence="5">GntR family transcriptional regulator</fullName>
    </submittedName>
</protein>
<dbReference type="Gene3D" id="1.20.120.530">
    <property type="entry name" value="GntR ligand-binding domain-like"/>
    <property type="match status" value="1"/>
</dbReference>
<dbReference type="PANTHER" id="PTHR43537:SF5">
    <property type="entry name" value="UXU OPERON TRANSCRIPTIONAL REGULATOR"/>
    <property type="match status" value="1"/>
</dbReference>
<dbReference type="OrthoDB" id="5243844at2"/>
<keyword evidence="1" id="KW-0805">Transcription regulation</keyword>
<dbReference type="PANTHER" id="PTHR43537">
    <property type="entry name" value="TRANSCRIPTIONAL REGULATOR, GNTR FAMILY"/>
    <property type="match status" value="1"/>
</dbReference>
<evidence type="ECO:0000256" key="3">
    <source>
        <dbReference type="ARBA" id="ARBA00023163"/>
    </source>
</evidence>
<evidence type="ECO:0000256" key="2">
    <source>
        <dbReference type="ARBA" id="ARBA00023125"/>
    </source>
</evidence>
<dbReference type="EMBL" id="VDUX01000003">
    <property type="protein sequence ID" value="TXL61209.1"/>
    <property type="molecule type" value="Genomic_DNA"/>
</dbReference>
<accession>A0A5C8NHC4</accession>
<comment type="caution">
    <text evidence="5">The sequence shown here is derived from an EMBL/GenBank/DDBJ whole genome shotgun (WGS) entry which is preliminary data.</text>
</comment>